<gene>
    <name evidence="5" type="ORF">C7B45_11960</name>
</gene>
<evidence type="ECO:0000256" key="1">
    <source>
        <dbReference type="ARBA" id="ARBA00001971"/>
    </source>
</evidence>
<dbReference type="EMBL" id="PXYV01000041">
    <property type="protein sequence ID" value="PSR21136.1"/>
    <property type="molecule type" value="Genomic_DNA"/>
</dbReference>
<evidence type="ECO:0000313" key="5">
    <source>
        <dbReference type="EMBL" id="PSR21136.1"/>
    </source>
</evidence>
<dbReference type="PROSITE" id="PS00086">
    <property type="entry name" value="CYTOCHROME_P450"/>
    <property type="match status" value="1"/>
</dbReference>
<evidence type="ECO:0008006" key="7">
    <source>
        <dbReference type="Google" id="ProtNLM"/>
    </source>
</evidence>
<dbReference type="InterPro" id="IPR036396">
    <property type="entry name" value="Cyt_P450_sf"/>
</dbReference>
<dbReference type="InterPro" id="IPR002401">
    <property type="entry name" value="Cyt_P450_E_grp-I"/>
</dbReference>
<dbReference type="GO" id="GO:0020037">
    <property type="term" value="F:heme binding"/>
    <property type="evidence" value="ECO:0007669"/>
    <property type="project" value="InterPro"/>
</dbReference>
<evidence type="ECO:0000313" key="6">
    <source>
        <dbReference type="Proteomes" id="UP000241848"/>
    </source>
</evidence>
<protein>
    <recommendedName>
        <fullName evidence="7">Cytochrome P450</fullName>
    </recommendedName>
</protein>
<feature type="binding site" description="axial binding residue" evidence="3">
    <location>
        <position position="357"/>
    </location>
    <ligand>
        <name>heme</name>
        <dbReference type="ChEBI" id="CHEBI:30413"/>
    </ligand>
    <ligandPart>
        <name>Fe</name>
        <dbReference type="ChEBI" id="CHEBI:18248"/>
    </ligandPart>
</feature>
<evidence type="ECO:0000256" key="3">
    <source>
        <dbReference type="PIRSR" id="PIRSR602401-1"/>
    </source>
</evidence>
<comment type="similarity">
    <text evidence="2 4">Belongs to the cytochrome P450 family.</text>
</comment>
<dbReference type="Proteomes" id="UP000241848">
    <property type="component" value="Unassembled WGS sequence"/>
</dbReference>
<accession>A0A2T2WFX9</accession>
<evidence type="ECO:0000256" key="4">
    <source>
        <dbReference type="RuleBase" id="RU000461"/>
    </source>
</evidence>
<dbReference type="InterPro" id="IPR001128">
    <property type="entry name" value="Cyt_P450"/>
</dbReference>
<reference evidence="5 6" key="1">
    <citation type="journal article" date="2014" name="BMC Genomics">
        <title>Comparison of environmental and isolate Sulfobacillus genomes reveals diverse carbon, sulfur, nitrogen, and hydrogen metabolisms.</title>
        <authorList>
            <person name="Justice N.B."/>
            <person name="Norman A."/>
            <person name="Brown C.T."/>
            <person name="Singh A."/>
            <person name="Thomas B.C."/>
            <person name="Banfield J.F."/>
        </authorList>
    </citation>
    <scope>NUCLEOTIDE SEQUENCE [LARGE SCALE GENOMIC DNA]</scope>
    <source>
        <strain evidence="5">AMDSBA3</strain>
    </source>
</reference>
<dbReference type="Gene3D" id="1.10.630.10">
    <property type="entry name" value="Cytochrome P450"/>
    <property type="match status" value="1"/>
</dbReference>
<dbReference type="PANTHER" id="PTHR24305:SF166">
    <property type="entry name" value="CYTOCHROME P450 12A4, MITOCHONDRIAL-RELATED"/>
    <property type="match status" value="1"/>
</dbReference>
<sequence>MNQLRAFHRDPLAFFQSLVGTHGHRVRFRMGLWTFYLLNDPVSVHFVLSHHTRHFRKGPGLEDSNPLTGQGLLTQEGEGWVQQRRRLAPAFRRENVDAMIPWLDQVFDEFQSTLVPGQLIDLESTMLHLSLLMALRTVFGDSQVTLSDVHAIGDNVQWLMTHFYHRSRSIWRFPYSFPAFNRRYHAHARKLREAIHRLAPETRPYATVWPGLAADPIRRDHEMLTLVIAGYETTGHAMAWALDLLSRHPDIAEHVINESYQSQAPDPTTHPWTHSVVNETLRLYPSVWLLSRRPLASVTVDDIHFNPEDIILISPWLLHHAADWFDEPSTFRPQRWMGDWKPIPYTYIPFGAGPRVCIGQHLALKEMLLALSRFMARFDVAVSGPRAVYPGLTLNARYPLWATIRPRT</sequence>
<keyword evidence="4" id="KW-0560">Oxidoreductase</keyword>
<dbReference type="GO" id="GO:0005506">
    <property type="term" value="F:iron ion binding"/>
    <property type="evidence" value="ECO:0007669"/>
    <property type="project" value="InterPro"/>
</dbReference>
<comment type="cofactor">
    <cofactor evidence="1 3">
        <name>heme</name>
        <dbReference type="ChEBI" id="CHEBI:30413"/>
    </cofactor>
</comment>
<keyword evidence="3 4" id="KW-0349">Heme</keyword>
<dbReference type="AlphaFoldDB" id="A0A2T2WFX9"/>
<proteinExistence type="inferred from homology"/>
<keyword evidence="3 4" id="KW-0479">Metal-binding</keyword>
<dbReference type="PANTHER" id="PTHR24305">
    <property type="entry name" value="CYTOCHROME P450"/>
    <property type="match status" value="1"/>
</dbReference>
<keyword evidence="4" id="KW-0503">Monooxygenase</keyword>
<dbReference type="GO" id="GO:0004497">
    <property type="term" value="F:monooxygenase activity"/>
    <property type="evidence" value="ECO:0007669"/>
    <property type="project" value="UniProtKB-KW"/>
</dbReference>
<keyword evidence="3 4" id="KW-0408">Iron</keyword>
<dbReference type="InterPro" id="IPR050121">
    <property type="entry name" value="Cytochrome_P450_monoxygenase"/>
</dbReference>
<dbReference type="InterPro" id="IPR017972">
    <property type="entry name" value="Cyt_P450_CS"/>
</dbReference>
<dbReference type="PRINTS" id="PR00385">
    <property type="entry name" value="P450"/>
</dbReference>
<dbReference type="SUPFAM" id="SSF48264">
    <property type="entry name" value="Cytochrome P450"/>
    <property type="match status" value="1"/>
</dbReference>
<dbReference type="GO" id="GO:0016705">
    <property type="term" value="F:oxidoreductase activity, acting on paired donors, with incorporation or reduction of molecular oxygen"/>
    <property type="evidence" value="ECO:0007669"/>
    <property type="project" value="InterPro"/>
</dbReference>
<dbReference type="Pfam" id="PF00067">
    <property type="entry name" value="p450"/>
    <property type="match status" value="2"/>
</dbReference>
<organism evidence="5 6">
    <name type="scientific">Sulfobacillus acidophilus</name>
    <dbReference type="NCBI Taxonomy" id="53633"/>
    <lineage>
        <taxon>Bacteria</taxon>
        <taxon>Bacillati</taxon>
        <taxon>Bacillota</taxon>
        <taxon>Clostridia</taxon>
        <taxon>Eubacteriales</taxon>
        <taxon>Clostridiales Family XVII. Incertae Sedis</taxon>
        <taxon>Sulfobacillus</taxon>
    </lineage>
</organism>
<dbReference type="PRINTS" id="PR00463">
    <property type="entry name" value="EP450I"/>
</dbReference>
<comment type="caution">
    <text evidence="5">The sequence shown here is derived from an EMBL/GenBank/DDBJ whole genome shotgun (WGS) entry which is preliminary data.</text>
</comment>
<name>A0A2T2WFX9_9FIRM</name>
<evidence type="ECO:0000256" key="2">
    <source>
        <dbReference type="ARBA" id="ARBA00010617"/>
    </source>
</evidence>